<protein>
    <submittedName>
        <fullName evidence="1">Uncharacterized protein</fullName>
    </submittedName>
</protein>
<organism evidence="1">
    <name type="scientific">Cacopsylla melanoneura</name>
    <dbReference type="NCBI Taxonomy" id="428564"/>
    <lineage>
        <taxon>Eukaryota</taxon>
        <taxon>Metazoa</taxon>
        <taxon>Ecdysozoa</taxon>
        <taxon>Arthropoda</taxon>
        <taxon>Hexapoda</taxon>
        <taxon>Insecta</taxon>
        <taxon>Pterygota</taxon>
        <taxon>Neoptera</taxon>
        <taxon>Paraneoptera</taxon>
        <taxon>Hemiptera</taxon>
        <taxon>Sternorrhyncha</taxon>
        <taxon>Psylloidea</taxon>
        <taxon>Psyllidae</taxon>
        <taxon>Psyllinae</taxon>
        <taxon>Cacopsylla</taxon>
    </lineage>
</organism>
<dbReference type="AlphaFoldDB" id="A0A8D9EA21"/>
<sequence length="123" mass="13889">MVTLHDNGDLIFWKLAYREKWAAHNVMNHLKWKTVKGTREGLKKDPPKGLSTSSDVVPIVALFWLSRNRKALDQSVGTVLLVPSSTVWVQVWNLHGFVDQFATASELNEVTRVTCAAIDDSER</sequence>
<accession>A0A8D9EA21</accession>
<evidence type="ECO:0000313" key="1">
    <source>
        <dbReference type="EMBL" id="CAG6745947.1"/>
    </source>
</evidence>
<name>A0A8D9EA21_9HEMI</name>
<dbReference type="EMBL" id="HBUF01507222">
    <property type="protein sequence ID" value="CAG6745947.1"/>
    <property type="molecule type" value="Transcribed_RNA"/>
</dbReference>
<proteinExistence type="predicted"/>
<reference evidence="1" key="1">
    <citation type="submission" date="2021-05" db="EMBL/GenBank/DDBJ databases">
        <authorList>
            <person name="Alioto T."/>
            <person name="Alioto T."/>
            <person name="Gomez Garrido J."/>
        </authorList>
    </citation>
    <scope>NUCLEOTIDE SEQUENCE</scope>
</reference>